<name>A0A182Q676_9DIPT</name>
<evidence type="ECO:0000256" key="1">
    <source>
        <dbReference type="SAM" id="MobiDB-lite"/>
    </source>
</evidence>
<keyword evidence="3" id="KW-1185">Reference proteome</keyword>
<reference evidence="3" key="1">
    <citation type="submission" date="2014-01" db="EMBL/GenBank/DDBJ databases">
        <title>The Genome Sequence of Anopheles farauti FAR1 (V2).</title>
        <authorList>
            <consortium name="The Broad Institute Genomics Platform"/>
            <person name="Neafsey D.E."/>
            <person name="Besansky N."/>
            <person name="Howell P."/>
            <person name="Walton C."/>
            <person name="Young S.K."/>
            <person name="Zeng Q."/>
            <person name="Gargeya S."/>
            <person name="Fitzgerald M."/>
            <person name="Haas B."/>
            <person name="Abouelleil A."/>
            <person name="Allen A.W."/>
            <person name="Alvarado L."/>
            <person name="Arachchi H.M."/>
            <person name="Berlin A.M."/>
            <person name="Chapman S.B."/>
            <person name="Gainer-Dewar J."/>
            <person name="Goldberg J."/>
            <person name="Griggs A."/>
            <person name="Gujja S."/>
            <person name="Hansen M."/>
            <person name="Howarth C."/>
            <person name="Imamovic A."/>
            <person name="Ireland A."/>
            <person name="Larimer J."/>
            <person name="McCowan C."/>
            <person name="Murphy C."/>
            <person name="Pearson M."/>
            <person name="Poon T.W."/>
            <person name="Priest M."/>
            <person name="Roberts A."/>
            <person name="Saif S."/>
            <person name="Shea T."/>
            <person name="Sisk P."/>
            <person name="Sykes S."/>
            <person name="Wortman J."/>
            <person name="Nusbaum C."/>
            <person name="Birren B."/>
        </authorList>
    </citation>
    <scope>NUCLEOTIDE SEQUENCE [LARGE SCALE GENOMIC DNA]</scope>
    <source>
        <strain evidence="3">FAR1</strain>
    </source>
</reference>
<feature type="compositionally biased region" description="Low complexity" evidence="1">
    <location>
        <begin position="343"/>
        <end position="354"/>
    </location>
</feature>
<feature type="compositionally biased region" description="Low complexity" evidence="1">
    <location>
        <begin position="98"/>
        <end position="110"/>
    </location>
</feature>
<feature type="compositionally biased region" description="Polar residues" evidence="1">
    <location>
        <begin position="147"/>
        <end position="160"/>
    </location>
</feature>
<feature type="compositionally biased region" description="Basic and acidic residues" evidence="1">
    <location>
        <begin position="111"/>
        <end position="125"/>
    </location>
</feature>
<sequence>MLLPDQTYEQANLRQELRLRRSASAAYDDGGGFPPHGLFTLRQLDVKRLQRGLRGDTAADGHLYVDGGGVGEELTSVLANNELKFGIRASDETGEGSAGSSSGVGSSGEVGSRDEAKHPQPELDVRLNPLTNGGSKRHPLVREESATESQWSAATKTTTKAMGPMRGPSERERSKTIDGRCRSSNNQRAPPLKLKDEPSHSEQTDRGIGLDSVSSSGSSLSYSSDDSSDEGEEFTVRPQRTCQSRMNGADAAKEKSPATLADGHDPSERDDYDKTSDFFNNIPEFQGEALGPFSIESKANEPDWGNIRTNVDILRACELFLMRHRMRPDFFCKYKMAMNPSASAPASFPLSRASRTPVDVRKPKSVSPPMQRPASRAQDVSFSRASAGVPIYSVPNRAGKKRRPNAVSLRVRNYGTGM</sequence>
<feature type="region of interest" description="Disordered" evidence="1">
    <location>
        <begin position="90"/>
        <end position="273"/>
    </location>
</feature>
<protein>
    <submittedName>
        <fullName evidence="2">Uncharacterized protein</fullName>
    </submittedName>
</protein>
<feature type="compositionally biased region" description="Basic and acidic residues" evidence="1">
    <location>
        <begin position="193"/>
        <end position="205"/>
    </location>
</feature>
<proteinExistence type="predicted"/>
<evidence type="ECO:0000313" key="2">
    <source>
        <dbReference type="EnsemblMetazoa" id="AFAF003863-PA"/>
    </source>
</evidence>
<organism evidence="2 3">
    <name type="scientific">Anopheles farauti</name>
    <dbReference type="NCBI Taxonomy" id="69004"/>
    <lineage>
        <taxon>Eukaryota</taxon>
        <taxon>Metazoa</taxon>
        <taxon>Ecdysozoa</taxon>
        <taxon>Arthropoda</taxon>
        <taxon>Hexapoda</taxon>
        <taxon>Insecta</taxon>
        <taxon>Pterygota</taxon>
        <taxon>Neoptera</taxon>
        <taxon>Endopterygota</taxon>
        <taxon>Diptera</taxon>
        <taxon>Nematocera</taxon>
        <taxon>Culicoidea</taxon>
        <taxon>Culicidae</taxon>
        <taxon>Anophelinae</taxon>
        <taxon>Anopheles</taxon>
    </lineage>
</organism>
<dbReference type="EnsemblMetazoa" id="AFAF003863-RA">
    <property type="protein sequence ID" value="AFAF003863-PA"/>
    <property type="gene ID" value="AFAF003863"/>
</dbReference>
<evidence type="ECO:0000313" key="3">
    <source>
        <dbReference type="Proteomes" id="UP000075886"/>
    </source>
</evidence>
<feature type="compositionally biased region" description="Basic and acidic residues" evidence="1">
    <location>
        <begin position="168"/>
        <end position="181"/>
    </location>
</feature>
<feature type="compositionally biased region" description="Low complexity" evidence="1">
    <location>
        <begin position="211"/>
        <end position="225"/>
    </location>
</feature>
<accession>A0A182Q676</accession>
<reference evidence="2" key="2">
    <citation type="submission" date="2020-05" db="UniProtKB">
        <authorList>
            <consortium name="EnsemblMetazoa"/>
        </authorList>
    </citation>
    <scope>IDENTIFICATION</scope>
    <source>
        <strain evidence="2">FAR1</strain>
    </source>
</reference>
<dbReference type="STRING" id="69004.A0A182Q676"/>
<feature type="compositionally biased region" description="Basic and acidic residues" evidence="1">
    <location>
        <begin position="251"/>
        <end position="273"/>
    </location>
</feature>
<dbReference type="AlphaFoldDB" id="A0A182Q676"/>
<dbReference type="VEuPathDB" id="VectorBase:AFAF003863"/>
<dbReference type="EMBL" id="AXCN02000654">
    <property type="status" value="NOT_ANNOTATED_CDS"/>
    <property type="molecule type" value="Genomic_DNA"/>
</dbReference>
<feature type="region of interest" description="Disordered" evidence="1">
    <location>
        <begin position="343"/>
        <end position="382"/>
    </location>
</feature>
<dbReference type="Proteomes" id="UP000075886">
    <property type="component" value="Unassembled WGS sequence"/>
</dbReference>